<keyword evidence="4 5" id="KW-0671">Queuosine biosynthesis</keyword>
<proteinExistence type="inferred from homology"/>
<protein>
    <recommendedName>
        <fullName evidence="5">S-adenosylmethionine:tRNA ribosyltransferase-isomerase</fullName>
        <ecNumber evidence="5">2.4.99.17</ecNumber>
    </recommendedName>
    <alternativeName>
        <fullName evidence="5">Queuosine biosynthesis protein QueA</fullName>
    </alternativeName>
</protein>
<dbReference type="Proteomes" id="UP000536100">
    <property type="component" value="Unassembled WGS sequence"/>
</dbReference>
<dbReference type="GO" id="GO:0005737">
    <property type="term" value="C:cytoplasm"/>
    <property type="evidence" value="ECO:0007669"/>
    <property type="project" value="UniProtKB-SubCell"/>
</dbReference>
<keyword evidence="2 5" id="KW-0808">Transferase</keyword>
<dbReference type="InterPro" id="IPR042118">
    <property type="entry name" value="QueA_dom1"/>
</dbReference>
<dbReference type="InterPro" id="IPR003699">
    <property type="entry name" value="QueA"/>
</dbReference>
<keyword evidence="1 5" id="KW-0963">Cytoplasm</keyword>
<dbReference type="AlphaFoldDB" id="A0A7W9ZND7"/>
<evidence type="ECO:0000256" key="3">
    <source>
        <dbReference type="ARBA" id="ARBA00022691"/>
    </source>
</evidence>
<dbReference type="RefSeq" id="WP_184125214.1">
    <property type="nucleotide sequence ID" value="NZ_CP124076.1"/>
</dbReference>
<dbReference type="GO" id="GO:0008616">
    <property type="term" value="P:tRNA queuosine(34) biosynthetic process"/>
    <property type="evidence" value="ECO:0007669"/>
    <property type="project" value="UniProtKB-UniRule"/>
</dbReference>
<comment type="similarity">
    <text evidence="5">Belongs to the QueA family.</text>
</comment>
<name>A0A7W9ZND7_9SPIR</name>
<reference evidence="7 9" key="2">
    <citation type="submission" date="2023-07" db="EMBL/GenBank/DDBJ databases">
        <title>Genome sequencing of multiple Borrelia sensu lato isolates.</title>
        <authorList>
            <person name="Mongodin E.F."/>
            <person name="Rudenko N."/>
            <person name="Fraser C.M."/>
            <person name="Schutzer S."/>
            <person name="Luft B."/>
            <person name="Morgan R."/>
            <person name="Chastens S."/>
            <person name="Qiu W."/>
        </authorList>
    </citation>
    <scope>NUCLEOTIDE SEQUENCE [LARGE SCALE GENOMIC DNA]</scope>
    <source>
        <strain evidence="7 9">CA446</strain>
    </source>
</reference>
<keyword evidence="6" id="KW-0413">Isomerase</keyword>
<keyword evidence="6" id="KW-0328">Glycosyltransferase</keyword>
<organism evidence="6 8">
    <name type="scientific">Borreliella californiensis</name>
    <dbReference type="NCBI Taxonomy" id="373543"/>
    <lineage>
        <taxon>Bacteria</taxon>
        <taxon>Pseudomonadati</taxon>
        <taxon>Spirochaetota</taxon>
        <taxon>Spirochaetia</taxon>
        <taxon>Spirochaetales</taxon>
        <taxon>Borreliaceae</taxon>
        <taxon>Borreliella</taxon>
    </lineage>
</organism>
<dbReference type="SUPFAM" id="SSF111337">
    <property type="entry name" value="QueA-like"/>
    <property type="match status" value="1"/>
</dbReference>
<gene>
    <name evidence="5 7" type="primary">queA</name>
    <name evidence="6" type="ORF">HNP67_000822</name>
    <name evidence="7" type="ORF">QIA39_00105</name>
</gene>
<dbReference type="GO" id="GO:0051075">
    <property type="term" value="F:S-adenosylmethionine:tRNA ribosyltransferase-isomerase activity"/>
    <property type="evidence" value="ECO:0007669"/>
    <property type="project" value="UniProtKB-EC"/>
</dbReference>
<keyword evidence="3 5" id="KW-0949">S-adenosyl-L-methionine</keyword>
<comment type="subcellular location">
    <subcellularLocation>
        <location evidence="5">Cytoplasm</location>
    </subcellularLocation>
</comment>
<comment type="pathway">
    <text evidence="5">tRNA modification; tRNA-queuosine biosynthesis.</text>
</comment>
<dbReference type="PANTHER" id="PTHR30307">
    <property type="entry name" value="S-ADENOSYLMETHIONINE:TRNA RIBOSYLTRANSFERASE-ISOMERASE"/>
    <property type="match status" value="1"/>
</dbReference>
<dbReference type="InterPro" id="IPR042119">
    <property type="entry name" value="QueA_dom2"/>
</dbReference>
<evidence type="ECO:0000313" key="8">
    <source>
        <dbReference type="Proteomes" id="UP000536100"/>
    </source>
</evidence>
<dbReference type="EMBL" id="JACHFB010000002">
    <property type="protein sequence ID" value="MBB6213339.1"/>
    <property type="molecule type" value="Genomic_DNA"/>
</dbReference>
<keyword evidence="9" id="KW-1185">Reference proteome</keyword>
<dbReference type="UniPathway" id="UPA00392"/>
<sequence length="346" mass="39963">MKTKEFHFNLPYSLIAQYPSEKRGSSRLMVLDPKLQKIYHEDSVNNILKYINSDIFIVFNNSKVRKSRMYAESDMGSNVEFLILDRIDTNLFTALISKSKKQIVGNLYKFPEGLIGKILSKNSSEIVLKFDVNVGEDYFEKHGFVPIPPYIKRDYDKIDEDRYQTVYSKYVGSAASATAGLHFSRDLFFAFERNNIEYDFITLHVGLGTFLPVRSKKVEEHNMHFETFLIKDCVAKRLQNAKFFGKKILSIGTTTLRALEASYDNKLKKFKTGQQSTNLFIYPGKNYCFKFVDMLFTNFHTPQSTLLMLVSSFAGKDFVFSSYEEAINTGYKFFSYGDAMLVLNHI</sequence>
<evidence type="ECO:0000313" key="7">
    <source>
        <dbReference type="EMBL" id="WNY70100.1"/>
    </source>
</evidence>
<evidence type="ECO:0000256" key="4">
    <source>
        <dbReference type="ARBA" id="ARBA00022785"/>
    </source>
</evidence>
<dbReference type="EMBL" id="CP132476">
    <property type="protein sequence ID" value="WNY70100.1"/>
    <property type="molecule type" value="Genomic_DNA"/>
</dbReference>
<evidence type="ECO:0000313" key="9">
    <source>
        <dbReference type="Proteomes" id="UP001302829"/>
    </source>
</evidence>
<comment type="subunit">
    <text evidence="5">Monomer.</text>
</comment>
<dbReference type="NCBIfam" id="TIGR00113">
    <property type="entry name" value="queA"/>
    <property type="match status" value="1"/>
</dbReference>
<evidence type="ECO:0000256" key="1">
    <source>
        <dbReference type="ARBA" id="ARBA00022490"/>
    </source>
</evidence>
<accession>A0A7W9ZND7</accession>
<dbReference type="Gene3D" id="3.40.1780.10">
    <property type="entry name" value="QueA-like"/>
    <property type="match status" value="1"/>
</dbReference>
<dbReference type="Pfam" id="PF02547">
    <property type="entry name" value="Queuosine_synth"/>
    <property type="match status" value="1"/>
</dbReference>
<evidence type="ECO:0000256" key="5">
    <source>
        <dbReference type="HAMAP-Rule" id="MF_00113"/>
    </source>
</evidence>
<reference evidence="6 8" key="1">
    <citation type="submission" date="2020-08" db="EMBL/GenBank/DDBJ databases">
        <title>Genomic Encyclopedia of Type Strains, Phase IV (KMG-IV): sequencing the most valuable type-strain genomes for metagenomic binning, comparative biology and taxonomic classification.</title>
        <authorList>
            <person name="Goeker M."/>
        </authorList>
    </citation>
    <scope>NUCLEOTIDE SEQUENCE [LARGE SCALE GENOMIC DNA]</scope>
    <source>
        <strain evidence="6 8">DSM 17989</strain>
    </source>
</reference>
<evidence type="ECO:0000256" key="2">
    <source>
        <dbReference type="ARBA" id="ARBA00022679"/>
    </source>
</evidence>
<comment type="catalytic activity">
    <reaction evidence="5">
        <text>7-aminomethyl-7-carbaguanosine(34) in tRNA + S-adenosyl-L-methionine = epoxyqueuosine(34) in tRNA + adenine + L-methionine + 2 H(+)</text>
        <dbReference type="Rhea" id="RHEA:32155"/>
        <dbReference type="Rhea" id="RHEA-COMP:10342"/>
        <dbReference type="Rhea" id="RHEA-COMP:18582"/>
        <dbReference type="ChEBI" id="CHEBI:15378"/>
        <dbReference type="ChEBI" id="CHEBI:16708"/>
        <dbReference type="ChEBI" id="CHEBI:57844"/>
        <dbReference type="ChEBI" id="CHEBI:59789"/>
        <dbReference type="ChEBI" id="CHEBI:82833"/>
        <dbReference type="ChEBI" id="CHEBI:194443"/>
        <dbReference type="EC" id="2.4.99.17"/>
    </reaction>
</comment>
<comment type="function">
    <text evidence="5">Transfers and isomerizes the ribose moiety from AdoMet to the 7-aminomethyl group of 7-deazaguanine (preQ1-tRNA) to give epoxyqueuosine (oQ-tRNA).</text>
</comment>
<dbReference type="Gene3D" id="2.40.10.240">
    <property type="entry name" value="QueA-like"/>
    <property type="match status" value="1"/>
</dbReference>
<dbReference type="PANTHER" id="PTHR30307:SF0">
    <property type="entry name" value="S-ADENOSYLMETHIONINE:TRNA RIBOSYLTRANSFERASE-ISOMERASE"/>
    <property type="match status" value="1"/>
</dbReference>
<dbReference type="EC" id="2.4.99.17" evidence="5"/>
<dbReference type="NCBIfam" id="NF001140">
    <property type="entry name" value="PRK00147.1"/>
    <property type="match status" value="1"/>
</dbReference>
<dbReference type="HAMAP" id="MF_00113">
    <property type="entry name" value="QueA"/>
    <property type="match status" value="1"/>
</dbReference>
<dbReference type="InterPro" id="IPR036100">
    <property type="entry name" value="QueA_sf"/>
</dbReference>
<evidence type="ECO:0000313" key="6">
    <source>
        <dbReference type="EMBL" id="MBB6213339.1"/>
    </source>
</evidence>
<dbReference type="Proteomes" id="UP001302829">
    <property type="component" value="Chromosome"/>
</dbReference>